<feature type="transmembrane region" description="Helical" evidence="1">
    <location>
        <begin position="6"/>
        <end position="29"/>
    </location>
</feature>
<organism evidence="2 3">
    <name type="scientific">Aquimarina aggregata</name>
    <dbReference type="NCBI Taxonomy" id="1642818"/>
    <lineage>
        <taxon>Bacteria</taxon>
        <taxon>Pseudomonadati</taxon>
        <taxon>Bacteroidota</taxon>
        <taxon>Flavobacteriia</taxon>
        <taxon>Flavobacteriales</taxon>
        <taxon>Flavobacteriaceae</taxon>
        <taxon>Aquimarina</taxon>
    </lineage>
</organism>
<dbReference type="OrthoDB" id="883593at2"/>
<comment type="caution">
    <text evidence="2">The sequence shown here is derived from an EMBL/GenBank/DDBJ whole genome shotgun (WGS) entry which is preliminary data.</text>
</comment>
<evidence type="ECO:0000313" key="3">
    <source>
        <dbReference type="Proteomes" id="UP000076715"/>
    </source>
</evidence>
<sequence>MKILKIFLLIVISLFLVILITIGGVYYYYIGRHPADNKKYPHYIGYLDPETTVSKDGFTLCEEKKPKYTHHGAPKRAYRINKKEFDKNIKSKYQNKGYTDYGYLNFRFIINCTGETGMFETIQMNMDMQEKQLQPEMVKHLFELTSASENWNIIKYKEEPVDYYMYVSYKIENGEITEILP</sequence>
<name>A0A162YXX9_9FLAO</name>
<accession>A0A162YXX9</accession>
<reference evidence="2 3" key="1">
    <citation type="submission" date="2016-01" db="EMBL/GenBank/DDBJ databases">
        <title>The draft genome sequence of Aquimarina sp. RZW4-3-2.</title>
        <authorList>
            <person name="Wang Y."/>
        </authorList>
    </citation>
    <scope>NUCLEOTIDE SEQUENCE [LARGE SCALE GENOMIC DNA]</scope>
    <source>
        <strain evidence="2 3">RZW4-3-2</strain>
    </source>
</reference>
<keyword evidence="1" id="KW-0812">Transmembrane</keyword>
<keyword evidence="1" id="KW-0472">Membrane</keyword>
<proteinExistence type="predicted"/>
<evidence type="ECO:0000313" key="2">
    <source>
        <dbReference type="EMBL" id="KZS39430.1"/>
    </source>
</evidence>
<dbReference type="AlphaFoldDB" id="A0A162YXX9"/>
<keyword evidence="3" id="KW-1185">Reference proteome</keyword>
<evidence type="ECO:0000256" key="1">
    <source>
        <dbReference type="SAM" id="Phobius"/>
    </source>
</evidence>
<keyword evidence="1" id="KW-1133">Transmembrane helix</keyword>
<gene>
    <name evidence="2" type="ORF">AWE51_12900</name>
</gene>
<dbReference type="RefSeq" id="WP_066317692.1">
    <property type="nucleotide sequence ID" value="NZ_LQRT01000035.1"/>
</dbReference>
<dbReference type="EMBL" id="LQRT01000035">
    <property type="protein sequence ID" value="KZS39430.1"/>
    <property type="molecule type" value="Genomic_DNA"/>
</dbReference>
<dbReference type="Proteomes" id="UP000076715">
    <property type="component" value="Unassembled WGS sequence"/>
</dbReference>
<dbReference type="STRING" id="1642818.AWE51_12900"/>
<protein>
    <submittedName>
        <fullName evidence="2">Uncharacterized protein</fullName>
    </submittedName>
</protein>